<evidence type="ECO:0000313" key="2">
    <source>
        <dbReference type="Proteomes" id="UP000324222"/>
    </source>
</evidence>
<evidence type="ECO:0000313" key="1">
    <source>
        <dbReference type="EMBL" id="MPC15048.1"/>
    </source>
</evidence>
<protein>
    <submittedName>
        <fullName evidence="1">Uncharacterized protein</fullName>
    </submittedName>
</protein>
<keyword evidence="2" id="KW-1185">Reference proteome</keyword>
<accession>A0A5B7D0R0</accession>
<comment type="caution">
    <text evidence="1">The sequence shown here is derived from an EMBL/GenBank/DDBJ whole genome shotgun (WGS) entry which is preliminary data.</text>
</comment>
<dbReference type="AlphaFoldDB" id="A0A5B7D0R0"/>
<sequence length="81" mass="9211">MKGPMMILKLSIRRARSSTASCMRFMSPVAMHFWIGELVQLTPYLTHSTMDSSSCLMWQRHTTNTLEAMTTHSTGMESVKL</sequence>
<dbReference type="EMBL" id="VSRR010000399">
    <property type="protein sequence ID" value="MPC15048.1"/>
    <property type="molecule type" value="Genomic_DNA"/>
</dbReference>
<organism evidence="1 2">
    <name type="scientific">Portunus trituberculatus</name>
    <name type="common">Swimming crab</name>
    <name type="synonym">Neptunus trituberculatus</name>
    <dbReference type="NCBI Taxonomy" id="210409"/>
    <lineage>
        <taxon>Eukaryota</taxon>
        <taxon>Metazoa</taxon>
        <taxon>Ecdysozoa</taxon>
        <taxon>Arthropoda</taxon>
        <taxon>Crustacea</taxon>
        <taxon>Multicrustacea</taxon>
        <taxon>Malacostraca</taxon>
        <taxon>Eumalacostraca</taxon>
        <taxon>Eucarida</taxon>
        <taxon>Decapoda</taxon>
        <taxon>Pleocyemata</taxon>
        <taxon>Brachyura</taxon>
        <taxon>Eubrachyura</taxon>
        <taxon>Portunoidea</taxon>
        <taxon>Portunidae</taxon>
        <taxon>Portuninae</taxon>
        <taxon>Portunus</taxon>
    </lineage>
</organism>
<reference evidence="1 2" key="1">
    <citation type="submission" date="2019-05" db="EMBL/GenBank/DDBJ databases">
        <title>Another draft genome of Portunus trituberculatus and its Hox gene families provides insights of decapod evolution.</title>
        <authorList>
            <person name="Jeong J.-H."/>
            <person name="Song I."/>
            <person name="Kim S."/>
            <person name="Choi T."/>
            <person name="Kim D."/>
            <person name="Ryu S."/>
            <person name="Kim W."/>
        </authorList>
    </citation>
    <scope>NUCLEOTIDE SEQUENCE [LARGE SCALE GENOMIC DNA]</scope>
    <source>
        <tissue evidence="1">Muscle</tissue>
    </source>
</reference>
<gene>
    <name evidence="1" type="ORF">E2C01_007831</name>
</gene>
<dbReference type="Proteomes" id="UP000324222">
    <property type="component" value="Unassembled WGS sequence"/>
</dbReference>
<proteinExistence type="predicted"/>
<name>A0A5B7D0R0_PORTR</name>